<dbReference type="InterPro" id="IPR029066">
    <property type="entry name" value="PLP-binding_barrel"/>
</dbReference>
<dbReference type="GO" id="GO:0009089">
    <property type="term" value="P:lysine biosynthetic process via diaminopimelate"/>
    <property type="evidence" value="ECO:0007669"/>
    <property type="project" value="InterPro"/>
</dbReference>
<dbReference type="PANTHER" id="PTHR43727:SF2">
    <property type="entry name" value="GROUP IV DECARBOXYLASE"/>
    <property type="match status" value="1"/>
</dbReference>
<evidence type="ECO:0000313" key="9">
    <source>
        <dbReference type="EMBL" id="MCR1231630.1"/>
    </source>
</evidence>
<dbReference type="EMBL" id="JANJPK010000001">
    <property type="protein sequence ID" value="MCR1231630.1"/>
    <property type="molecule type" value="Genomic_DNA"/>
</dbReference>
<evidence type="ECO:0000259" key="8">
    <source>
        <dbReference type="Pfam" id="PF02784"/>
    </source>
</evidence>
<dbReference type="InterPro" id="IPR000183">
    <property type="entry name" value="Orn/DAP/Arg_de-COase"/>
</dbReference>
<gene>
    <name evidence="9" type="ORF">NQD44_00615</name>
</gene>
<organism evidence="9 10">
    <name type="scientific">Streptococcus suis</name>
    <dbReference type="NCBI Taxonomy" id="1307"/>
    <lineage>
        <taxon>Bacteria</taxon>
        <taxon>Bacillati</taxon>
        <taxon>Bacillota</taxon>
        <taxon>Bacilli</taxon>
        <taxon>Lactobacillales</taxon>
        <taxon>Streptococcaceae</taxon>
        <taxon>Streptococcus</taxon>
    </lineage>
</organism>
<evidence type="ECO:0000256" key="4">
    <source>
        <dbReference type="ARBA" id="ARBA00023239"/>
    </source>
</evidence>
<dbReference type="PANTHER" id="PTHR43727">
    <property type="entry name" value="DIAMINOPIMELATE DECARBOXYLASE"/>
    <property type="match status" value="1"/>
</dbReference>
<dbReference type="AlphaFoldDB" id="A0AAW5LIE0"/>
<dbReference type="PRINTS" id="PR01179">
    <property type="entry name" value="ODADCRBXLASE"/>
</dbReference>
<dbReference type="FunFam" id="3.20.20.10:FF:000003">
    <property type="entry name" value="Diaminopimelate decarboxylase"/>
    <property type="match status" value="1"/>
</dbReference>
<dbReference type="Proteomes" id="UP001206089">
    <property type="component" value="Unassembled WGS sequence"/>
</dbReference>
<feature type="modified residue" description="N6-(pyridoxal phosphate)lysine" evidence="5">
    <location>
        <position position="55"/>
    </location>
</feature>
<sequence>MTKTPFVSKEILDTITEQFPTPFHLYDEKGIREKARALNAAFSWNKGFKEYFAVKATPTPAILKILQEEGCGVDCATDVEVLMSEKLGFKDIMFTSNDTQAQEFVYARKVGATINLDAYEHIEFLKNVAGIPETVCLRYNPGGVFSLGTDIMDHPEESKFGMTKEQLLKGYKELKELGVKEFGIHAFLASNTVTNDYYPVLARQLFELALEIREETGVTLDFINLSGGIGVNYRPDQEPNDIAVIGEGVRKVYEEILTPAGMGHVKIFTELGRFMLAPHGHLITKVLHRKETYRTYIGVDASAANLMRPAFYGAYHHITNITRPDAPIEVVDVAGSLCENNDKFAVNRELPRAEVGDTLVIHDSGAHGFSMGYNYNGRLRSSEILLQEDGTARMIRRAETPEDYFATIYGFEFDR</sequence>
<dbReference type="Pfam" id="PF00278">
    <property type="entry name" value="Orn_DAP_Arg_deC"/>
    <property type="match status" value="1"/>
</dbReference>
<dbReference type="SUPFAM" id="SSF50621">
    <property type="entry name" value="Alanine racemase C-terminal domain-like"/>
    <property type="match status" value="1"/>
</dbReference>
<feature type="domain" description="Orn/DAP/Arg decarboxylase 2 C-terminal" evidence="7">
    <location>
        <begin position="278"/>
        <end position="365"/>
    </location>
</feature>
<comment type="similarity">
    <text evidence="6">Belongs to the Orn/Lys/Arg decarboxylase class-II family.</text>
</comment>
<name>A0AAW5LIE0_STRSU</name>
<dbReference type="Gene3D" id="2.40.37.10">
    <property type="entry name" value="Lyase, Ornithine Decarboxylase, Chain A, domain 1"/>
    <property type="match status" value="1"/>
</dbReference>
<dbReference type="Pfam" id="PF02784">
    <property type="entry name" value="Orn_Arg_deC_N"/>
    <property type="match status" value="1"/>
</dbReference>
<dbReference type="SUPFAM" id="SSF51419">
    <property type="entry name" value="PLP-binding barrel"/>
    <property type="match status" value="1"/>
</dbReference>
<comment type="caution">
    <text evidence="9">The sequence shown here is derived from an EMBL/GenBank/DDBJ whole genome shotgun (WGS) entry which is preliminary data.</text>
</comment>
<evidence type="ECO:0000256" key="1">
    <source>
        <dbReference type="ARBA" id="ARBA00001933"/>
    </source>
</evidence>
<evidence type="ECO:0000313" key="10">
    <source>
        <dbReference type="Proteomes" id="UP001206089"/>
    </source>
</evidence>
<keyword evidence="2" id="KW-0210">Decarboxylase</keyword>
<evidence type="ECO:0000256" key="2">
    <source>
        <dbReference type="ARBA" id="ARBA00022793"/>
    </source>
</evidence>
<protein>
    <submittedName>
        <fullName evidence="9">Diaminopimelate decarboxylase</fullName>
    </submittedName>
</protein>
<dbReference type="InterPro" id="IPR022643">
    <property type="entry name" value="De-COase2_C"/>
</dbReference>
<dbReference type="InterPro" id="IPR009006">
    <property type="entry name" value="Ala_racemase/Decarboxylase_C"/>
</dbReference>
<evidence type="ECO:0000259" key="7">
    <source>
        <dbReference type="Pfam" id="PF00278"/>
    </source>
</evidence>
<proteinExistence type="inferred from homology"/>
<comment type="cofactor">
    <cofactor evidence="1 5">
        <name>pyridoxal 5'-phosphate</name>
        <dbReference type="ChEBI" id="CHEBI:597326"/>
    </cofactor>
</comment>
<keyword evidence="4" id="KW-0456">Lyase</keyword>
<dbReference type="InterPro" id="IPR002986">
    <property type="entry name" value="DAP_deCOOHase_LysA"/>
</dbReference>
<dbReference type="GO" id="GO:0008836">
    <property type="term" value="F:diaminopimelate decarboxylase activity"/>
    <property type="evidence" value="ECO:0007669"/>
    <property type="project" value="InterPro"/>
</dbReference>
<evidence type="ECO:0000256" key="5">
    <source>
        <dbReference type="PIRSR" id="PIRSR600183-50"/>
    </source>
</evidence>
<dbReference type="InterPro" id="IPR022644">
    <property type="entry name" value="De-COase2_N"/>
</dbReference>
<evidence type="ECO:0000256" key="3">
    <source>
        <dbReference type="ARBA" id="ARBA00022898"/>
    </source>
</evidence>
<dbReference type="Gene3D" id="3.20.20.10">
    <property type="entry name" value="Alanine racemase"/>
    <property type="match status" value="1"/>
</dbReference>
<reference evidence="9" key="1">
    <citation type="submission" date="2022-07" db="EMBL/GenBank/DDBJ databases">
        <authorList>
            <person name="Peng Z."/>
        </authorList>
    </citation>
    <scope>NUCLEOTIDE SEQUENCE</scope>
    <source>
        <strain evidence="9">2022WUSS069</strain>
    </source>
</reference>
<evidence type="ECO:0000256" key="6">
    <source>
        <dbReference type="RuleBase" id="RU003737"/>
    </source>
</evidence>
<keyword evidence="3 5" id="KW-0663">Pyridoxal phosphate</keyword>
<accession>A0AAW5LIE0</accession>
<feature type="active site" description="Proton donor" evidence="5">
    <location>
        <position position="338"/>
    </location>
</feature>
<dbReference type="CDD" id="cd06828">
    <property type="entry name" value="PLPDE_III_DapDC"/>
    <property type="match status" value="1"/>
</dbReference>
<dbReference type="RefSeq" id="WP_105125780.1">
    <property type="nucleotide sequence ID" value="NZ_JANJPK010000001.1"/>
</dbReference>
<dbReference type="PRINTS" id="PR01181">
    <property type="entry name" value="DAPDCRBXLASE"/>
</dbReference>
<feature type="domain" description="Orn/DAP/Arg decarboxylase 2 N-terminal" evidence="8">
    <location>
        <begin position="31"/>
        <end position="276"/>
    </location>
</feature>